<keyword evidence="3 5" id="KW-1133">Transmembrane helix</keyword>
<dbReference type="AlphaFoldDB" id="A0A2M7V3E9"/>
<dbReference type="Pfam" id="PF04932">
    <property type="entry name" value="Wzy_C"/>
    <property type="match status" value="1"/>
</dbReference>
<feature type="transmembrane region" description="Helical" evidence="5">
    <location>
        <begin position="419"/>
        <end position="437"/>
    </location>
</feature>
<feature type="transmembrane region" description="Helical" evidence="5">
    <location>
        <begin position="256"/>
        <end position="274"/>
    </location>
</feature>
<feature type="transmembrane region" description="Helical" evidence="5">
    <location>
        <begin position="229"/>
        <end position="247"/>
    </location>
</feature>
<feature type="transmembrane region" description="Helical" evidence="5">
    <location>
        <begin position="45"/>
        <end position="64"/>
    </location>
</feature>
<gene>
    <name evidence="7" type="ORF">COX83_03045</name>
</gene>
<feature type="transmembrane region" description="Helical" evidence="5">
    <location>
        <begin position="449"/>
        <end position="470"/>
    </location>
</feature>
<dbReference type="PANTHER" id="PTHR37422">
    <property type="entry name" value="TEICHURONIC ACID BIOSYNTHESIS PROTEIN TUAE"/>
    <property type="match status" value="1"/>
</dbReference>
<feature type="transmembrane region" description="Helical" evidence="5">
    <location>
        <begin position="141"/>
        <end position="159"/>
    </location>
</feature>
<reference evidence="8" key="1">
    <citation type="submission" date="2017-09" db="EMBL/GenBank/DDBJ databases">
        <title>Depth-based differentiation of microbial function through sediment-hosted aquifers and enrichment of novel symbionts in the deep terrestrial subsurface.</title>
        <authorList>
            <person name="Probst A.J."/>
            <person name="Ladd B."/>
            <person name="Jarett J.K."/>
            <person name="Geller-Mcgrath D.E."/>
            <person name="Sieber C.M.K."/>
            <person name="Emerson J.B."/>
            <person name="Anantharaman K."/>
            <person name="Thomas B.C."/>
            <person name="Malmstrom R."/>
            <person name="Stieglmeier M."/>
            <person name="Klingl A."/>
            <person name="Woyke T."/>
            <person name="Ryan C.M."/>
            <person name="Banfield J.F."/>
        </authorList>
    </citation>
    <scope>NUCLEOTIDE SEQUENCE [LARGE SCALE GENOMIC DNA]</scope>
</reference>
<comment type="caution">
    <text evidence="7">The sequence shown here is derived from an EMBL/GenBank/DDBJ whole genome shotgun (WGS) entry which is preliminary data.</text>
</comment>
<comment type="subcellular location">
    <subcellularLocation>
        <location evidence="1">Membrane</location>
        <topology evidence="1">Multi-pass membrane protein</topology>
    </subcellularLocation>
</comment>
<feature type="transmembrane region" description="Helical" evidence="5">
    <location>
        <begin position="389"/>
        <end position="407"/>
    </location>
</feature>
<dbReference type="GO" id="GO:0016020">
    <property type="term" value="C:membrane"/>
    <property type="evidence" value="ECO:0007669"/>
    <property type="project" value="UniProtKB-SubCell"/>
</dbReference>
<keyword evidence="4 5" id="KW-0472">Membrane</keyword>
<evidence type="ECO:0000313" key="7">
    <source>
        <dbReference type="EMBL" id="PIZ93000.1"/>
    </source>
</evidence>
<evidence type="ECO:0000313" key="8">
    <source>
        <dbReference type="Proteomes" id="UP000230078"/>
    </source>
</evidence>
<evidence type="ECO:0000256" key="2">
    <source>
        <dbReference type="ARBA" id="ARBA00022692"/>
    </source>
</evidence>
<dbReference type="Proteomes" id="UP000230078">
    <property type="component" value="Unassembled WGS sequence"/>
</dbReference>
<feature type="transmembrane region" description="Helical" evidence="5">
    <location>
        <begin position="363"/>
        <end position="382"/>
    </location>
</feature>
<name>A0A2M7V3E9_9BACT</name>
<feature type="domain" description="O-antigen ligase-related" evidence="6">
    <location>
        <begin position="212"/>
        <end position="371"/>
    </location>
</feature>
<evidence type="ECO:0000256" key="1">
    <source>
        <dbReference type="ARBA" id="ARBA00004141"/>
    </source>
</evidence>
<evidence type="ECO:0000256" key="4">
    <source>
        <dbReference type="ARBA" id="ARBA00023136"/>
    </source>
</evidence>
<dbReference type="SUPFAM" id="SSF48452">
    <property type="entry name" value="TPR-like"/>
    <property type="match status" value="1"/>
</dbReference>
<feature type="transmembrane region" description="Helical" evidence="5">
    <location>
        <begin position="205"/>
        <end position="223"/>
    </location>
</feature>
<dbReference type="EMBL" id="PFPI01000038">
    <property type="protein sequence ID" value="PIZ93000.1"/>
    <property type="molecule type" value="Genomic_DNA"/>
</dbReference>
<feature type="transmembrane region" description="Helical" evidence="5">
    <location>
        <begin position="179"/>
        <end position="198"/>
    </location>
</feature>
<sequence length="695" mass="78977">MLYSKLLDKTEQILRYTILCLITTTFLVPLIMAPSFIFPFIVPKILAFRTIVILMSVTYVMLLWKYPKKYAPGKNIVTISVFLFLFSFAISTFTGVDWYRSLWDNHERMLGLFTFVHYVIYFFVLSSVIQSKEEWIQLFRFFLGAGMLVVIIGVWQKSINPELLLNRGAFRVSSTLGNAIYLSGYGLFLATIGALLAYWENVNMWRIYAAIGAFLGIVGIFLGGTRGTLLGFLAGLGIGLAWFIFYAKANKRMKKFVLLGTSCLLMFFVSLFFFRSSDVVRHMPLIGRLAETSLSSGTAETRIMAWQIAFEAWKDKPFFGWGPNNFYYAFNEFYNPTFLEHGYQETWFDNAHNIVMNTLTTQGAFGLAVYIILFGGAIYALIKMKDDDILGGLVSVIIVSFLIAHFIHNVFVFENPTSYLYFFTILGFIASSYKTFLKKTKTVKVKNVVSQHLGVGKMSILLFVALLFVFSTEINPARANKTIALAIKSVSTDPELSIAQYRKATSIPSPHIDDIRNDMSRIYLQAIPFLIDQHQNEIANTYFAEAKKSMEENLLLHPRDIRVHMQLAQVLLQGARLKQDISYIQQAKQILRIALVYSPKRQQLVFQYTQILDILTEYDEALSLLRQVVDDDPHIVESWARLIYMYGRAGEKDLAVQVYQEALTAGIDFSGDFSNTVNSVISASTSSTSNIHSVE</sequence>
<evidence type="ECO:0000259" key="6">
    <source>
        <dbReference type="Pfam" id="PF04932"/>
    </source>
</evidence>
<dbReference type="InterPro" id="IPR007016">
    <property type="entry name" value="O-antigen_ligase-rel_domated"/>
</dbReference>
<accession>A0A2M7V3E9</accession>
<dbReference type="InterPro" id="IPR011990">
    <property type="entry name" value="TPR-like_helical_dom_sf"/>
</dbReference>
<proteinExistence type="predicted"/>
<feature type="transmembrane region" description="Helical" evidence="5">
    <location>
        <begin position="12"/>
        <end position="33"/>
    </location>
</feature>
<evidence type="ECO:0000256" key="3">
    <source>
        <dbReference type="ARBA" id="ARBA00022989"/>
    </source>
</evidence>
<dbReference type="Gene3D" id="1.25.40.10">
    <property type="entry name" value="Tetratricopeptide repeat domain"/>
    <property type="match status" value="1"/>
</dbReference>
<dbReference type="InterPro" id="IPR051533">
    <property type="entry name" value="WaaL-like"/>
</dbReference>
<feature type="transmembrane region" description="Helical" evidence="5">
    <location>
        <begin position="108"/>
        <end position="129"/>
    </location>
</feature>
<keyword evidence="2 5" id="KW-0812">Transmembrane</keyword>
<protein>
    <recommendedName>
        <fullName evidence="6">O-antigen ligase-related domain-containing protein</fullName>
    </recommendedName>
</protein>
<feature type="transmembrane region" description="Helical" evidence="5">
    <location>
        <begin position="76"/>
        <end position="96"/>
    </location>
</feature>
<organism evidence="7 8">
    <name type="scientific">Candidatus Magasanikbacteria bacterium CG_4_10_14_0_2_um_filter_41_31</name>
    <dbReference type="NCBI Taxonomy" id="1974639"/>
    <lineage>
        <taxon>Bacteria</taxon>
        <taxon>Candidatus Magasanikiibacteriota</taxon>
    </lineage>
</organism>
<evidence type="ECO:0000256" key="5">
    <source>
        <dbReference type="SAM" id="Phobius"/>
    </source>
</evidence>
<dbReference type="PANTHER" id="PTHR37422:SF13">
    <property type="entry name" value="LIPOPOLYSACCHARIDE BIOSYNTHESIS PROTEIN PA4999-RELATED"/>
    <property type="match status" value="1"/>
</dbReference>